<evidence type="ECO:0000256" key="5">
    <source>
        <dbReference type="ARBA" id="ARBA00022679"/>
    </source>
</evidence>
<evidence type="ECO:0000256" key="7">
    <source>
        <dbReference type="ARBA" id="ARBA00022723"/>
    </source>
</evidence>
<feature type="region of interest" description="Disordered" evidence="13">
    <location>
        <begin position="247"/>
        <end position="329"/>
    </location>
</feature>
<comment type="cofactor">
    <cofactor evidence="1">
        <name>Mg(2+)</name>
        <dbReference type="ChEBI" id="CHEBI:18420"/>
    </cofactor>
</comment>
<keyword evidence="8" id="KW-0460">Magnesium</keyword>
<dbReference type="GO" id="GO:0008168">
    <property type="term" value="F:methyltransferase activity"/>
    <property type="evidence" value="ECO:0007669"/>
    <property type="project" value="UniProtKB-KW"/>
</dbReference>
<dbReference type="RefSeq" id="WP_253774802.1">
    <property type="nucleotide sequence ID" value="NZ_BAAAVE010000021.1"/>
</dbReference>
<dbReference type="SUPFAM" id="SSF53335">
    <property type="entry name" value="S-adenosyl-L-methionine-dependent methyltransferases"/>
    <property type="match status" value="1"/>
</dbReference>
<gene>
    <name evidence="16" type="ORF">HD595_005999</name>
</gene>
<dbReference type="EC" id="2.1.1.386" evidence="11"/>
<dbReference type="InterPro" id="IPR013217">
    <property type="entry name" value="Methyltransf_12"/>
</dbReference>
<keyword evidence="4 16" id="KW-0489">Methyltransferase</keyword>
<dbReference type="InterPro" id="IPR038546">
    <property type="entry name" value="Hen1_N_sf"/>
</dbReference>
<accession>A0ABT1K7A4</accession>
<evidence type="ECO:0000259" key="15">
    <source>
        <dbReference type="Pfam" id="PF12623"/>
    </source>
</evidence>
<feature type="compositionally biased region" description="Low complexity" evidence="13">
    <location>
        <begin position="288"/>
        <end position="302"/>
    </location>
</feature>
<evidence type="ECO:0000256" key="6">
    <source>
        <dbReference type="ARBA" id="ARBA00022691"/>
    </source>
</evidence>
<comment type="caution">
    <text evidence="16">The sequence shown here is derived from an EMBL/GenBank/DDBJ whole genome shotgun (WGS) entry which is preliminary data.</text>
</comment>
<dbReference type="Proteomes" id="UP001320766">
    <property type="component" value="Unassembled WGS sequence"/>
</dbReference>
<keyword evidence="7" id="KW-0479">Metal-binding</keyword>
<evidence type="ECO:0000256" key="2">
    <source>
        <dbReference type="ARBA" id="ARBA00009026"/>
    </source>
</evidence>
<dbReference type="Gene3D" id="3.30.1610.20">
    <property type="entry name" value="Hen1, N-terminal domain"/>
    <property type="match status" value="1"/>
</dbReference>
<proteinExistence type="inferred from homology"/>
<evidence type="ECO:0000256" key="3">
    <source>
        <dbReference type="ARBA" id="ARBA00021330"/>
    </source>
</evidence>
<dbReference type="Pfam" id="PF08242">
    <property type="entry name" value="Methyltransf_12"/>
    <property type="match status" value="1"/>
</dbReference>
<reference evidence="16 17" key="1">
    <citation type="submission" date="2022-06" db="EMBL/GenBank/DDBJ databases">
        <title>Sequencing the genomes of 1000 actinobacteria strains.</title>
        <authorList>
            <person name="Klenk H.-P."/>
        </authorList>
    </citation>
    <scope>NUCLEOTIDE SEQUENCE [LARGE SCALE GENOMIC DNA]</scope>
    <source>
        <strain evidence="16 17">DSM 44170</strain>
    </source>
</reference>
<dbReference type="PANTHER" id="PTHR21404:SF3">
    <property type="entry name" value="SMALL RNA 2'-O-METHYLTRANSFERASE"/>
    <property type="match status" value="1"/>
</dbReference>
<evidence type="ECO:0000256" key="8">
    <source>
        <dbReference type="ARBA" id="ARBA00022842"/>
    </source>
</evidence>
<protein>
    <recommendedName>
        <fullName evidence="3">Small RNA 2'-O-methyltransferase</fullName>
        <ecNumber evidence="11">2.1.1.386</ecNumber>
    </recommendedName>
</protein>
<evidence type="ECO:0000256" key="12">
    <source>
        <dbReference type="ARBA" id="ARBA00048418"/>
    </source>
</evidence>
<keyword evidence="9" id="KW-0694">RNA-binding</keyword>
<evidence type="ECO:0000259" key="14">
    <source>
        <dbReference type="Pfam" id="PF08242"/>
    </source>
</evidence>
<evidence type="ECO:0000256" key="4">
    <source>
        <dbReference type="ARBA" id="ARBA00022603"/>
    </source>
</evidence>
<dbReference type="InterPro" id="IPR024740">
    <property type="entry name" value="Hen1_N"/>
</dbReference>
<name>A0ABT1K7A4_9ACTN</name>
<evidence type="ECO:0000256" key="9">
    <source>
        <dbReference type="ARBA" id="ARBA00022884"/>
    </source>
</evidence>
<comment type="similarity">
    <text evidence="2">Belongs to the methyltransferase superfamily. HEN1 family.</text>
</comment>
<dbReference type="PANTHER" id="PTHR21404">
    <property type="entry name" value="HEN1"/>
    <property type="match status" value="1"/>
</dbReference>
<keyword evidence="5" id="KW-0808">Transferase</keyword>
<organism evidence="16 17">
    <name type="scientific">Nonomuraea roseoviolacea subsp. carminata</name>
    <dbReference type="NCBI Taxonomy" id="160689"/>
    <lineage>
        <taxon>Bacteria</taxon>
        <taxon>Bacillati</taxon>
        <taxon>Actinomycetota</taxon>
        <taxon>Actinomycetes</taxon>
        <taxon>Streptosporangiales</taxon>
        <taxon>Streptosporangiaceae</taxon>
        <taxon>Nonomuraea</taxon>
    </lineage>
</organism>
<evidence type="ECO:0000256" key="10">
    <source>
        <dbReference type="ARBA" id="ARBA00023158"/>
    </source>
</evidence>
<evidence type="ECO:0000256" key="11">
    <source>
        <dbReference type="ARBA" id="ARBA00035025"/>
    </source>
</evidence>
<evidence type="ECO:0000256" key="1">
    <source>
        <dbReference type="ARBA" id="ARBA00001946"/>
    </source>
</evidence>
<dbReference type="CDD" id="cd02440">
    <property type="entry name" value="AdoMet_MTases"/>
    <property type="match status" value="1"/>
</dbReference>
<dbReference type="InterPro" id="IPR026610">
    <property type="entry name" value="Hen1"/>
</dbReference>
<dbReference type="InterPro" id="IPR029063">
    <property type="entry name" value="SAM-dependent_MTases_sf"/>
</dbReference>
<keyword evidence="17" id="KW-1185">Reference proteome</keyword>
<evidence type="ECO:0000313" key="17">
    <source>
        <dbReference type="Proteomes" id="UP001320766"/>
    </source>
</evidence>
<evidence type="ECO:0000313" key="16">
    <source>
        <dbReference type="EMBL" id="MCP2349877.1"/>
    </source>
</evidence>
<evidence type="ECO:0000256" key="13">
    <source>
        <dbReference type="SAM" id="MobiDB-lite"/>
    </source>
</evidence>
<keyword evidence="6" id="KW-0949">S-adenosyl-L-methionine</keyword>
<dbReference type="InterPro" id="IPR024026">
    <property type="entry name" value="3'-RNA_MeTfrase_Hen1_bac"/>
</dbReference>
<sequence length="525" mass="56676">MLLTISTTARPATDLGFLLHKHPDRVQEFGQSSGKATVFYPEAGEERCTAALLLEVDPVTLARSRGKGSPDFSLSQYVNDRPYAASSLLAVALADVFRTARAGRCAARPELAAAPLPLEVRLPALPCRGGPDLARRLFEPLAWEVSAAAVPLDEGFPEWGDSRYVTLTLTGTVRLADALNHLYVLLPVLDDAKHYWIAPDEVDKLVRAGEGWLGAHPERTLITRRYLGRRWTLARTALARLAELGDETEEALEPAIPEEPSPTAPATPPEGADGPDETPSADVEHDPAAPGDGAPDATAPGDGEPDDTAPADGEPDAAAADAGPRSLSGKRREAVLRTLEELGATSVIDLGCGQGELVGALLARPRFARVGGMDVSPMALTIAARKLKLERMPAAKRERLTLFQGALTYTDKRLTGYDAAVLMEVIEHVDPPRLAALERVVFGHARPRHVLVTTPNIEYNVRYEFLTGLRHPDHRFEWTRAEFAAWAAEVAARHGYTVALSPVGEDDPEVGPPTQMGVFTRDQRS</sequence>
<dbReference type="NCBIfam" id="TIGR04074">
    <property type="entry name" value="bacter_Hen1"/>
    <property type="match status" value="1"/>
</dbReference>
<dbReference type="GO" id="GO:0032259">
    <property type="term" value="P:methylation"/>
    <property type="evidence" value="ECO:0007669"/>
    <property type="project" value="UniProtKB-KW"/>
</dbReference>
<comment type="catalytic activity">
    <reaction evidence="12">
        <text>small RNA 3'-end nucleotide + S-adenosyl-L-methionine = small RNA 3'-end 2'-O-methylnucleotide + S-adenosyl-L-homocysteine + H(+)</text>
        <dbReference type="Rhea" id="RHEA:37887"/>
        <dbReference type="Rhea" id="RHEA-COMP:10415"/>
        <dbReference type="Rhea" id="RHEA-COMP:10416"/>
        <dbReference type="ChEBI" id="CHEBI:15378"/>
        <dbReference type="ChEBI" id="CHEBI:57856"/>
        <dbReference type="ChEBI" id="CHEBI:59789"/>
        <dbReference type="ChEBI" id="CHEBI:74896"/>
        <dbReference type="ChEBI" id="CHEBI:74898"/>
        <dbReference type="EC" id="2.1.1.386"/>
    </reaction>
</comment>
<dbReference type="EMBL" id="JAMZEC010000001">
    <property type="protein sequence ID" value="MCP2349877.1"/>
    <property type="molecule type" value="Genomic_DNA"/>
</dbReference>
<feature type="domain" description="Methyltransferase type 12" evidence="14">
    <location>
        <begin position="348"/>
        <end position="441"/>
    </location>
</feature>
<keyword evidence="10" id="KW-0943">RNA-mediated gene silencing</keyword>
<feature type="compositionally biased region" description="Pro residues" evidence="13">
    <location>
        <begin position="257"/>
        <end position="268"/>
    </location>
</feature>
<feature type="region of interest" description="Disordered" evidence="13">
    <location>
        <begin position="503"/>
        <end position="525"/>
    </location>
</feature>
<feature type="domain" description="Hen1 N-terminal" evidence="15">
    <location>
        <begin position="1"/>
        <end position="242"/>
    </location>
</feature>
<dbReference type="Pfam" id="PF12623">
    <property type="entry name" value="Hen1_L"/>
    <property type="match status" value="1"/>
</dbReference>
<feature type="compositionally biased region" description="Acidic residues" evidence="13">
    <location>
        <begin position="303"/>
        <end position="315"/>
    </location>
</feature>
<dbReference type="Gene3D" id="3.40.50.150">
    <property type="entry name" value="Vaccinia Virus protein VP39"/>
    <property type="match status" value="1"/>
</dbReference>